<feature type="signal peptide" evidence="1">
    <location>
        <begin position="1"/>
        <end position="20"/>
    </location>
</feature>
<dbReference type="EMBL" id="QFXD01000206">
    <property type="protein sequence ID" value="RDH89675.1"/>
    <property type="molecule type" value="Genomic_DNA"/>
</dbReference>
<dbReference type="Proteomes" id="UP000255508">
    <property type="component" value="Unassembled WGS sequence"/>
</dbReference>
<evidence type="ECO:0000313" key="3">
    <source>
        <dbReference type="Proteomes" id="UP000255508"/>
    </source>
</evidence>
<keyword evidence="1" id="KW-0732">Signal</keyword>
<evidence type="ECO:0000256" key="1">
    <source>
        <dbReference type="SAM" id="SignalP"/>
    </source>
</evidence>
<comment type="caution">
    <text evidence="2">The sequence shown here is derived from an EMBL/GenBank/DDBJ whole genome shotgun (WGS) entry which is preliminary data.</text>
</comment>
<dbReference type="AlphaFoldDB" id="A0A370DVQ0"/>
<evidence type="ECO:0008006" key="4">
    <source>
        <dbReference type="Google" id="ProtNLM"/>
    </source>
</evidence>
<evidence type="ECO:0000313" key="2">
    <source>
        <dbReference type="EMBL" id="RDH89675.1"/>
    </source>
</evidence>
<sequence>MKFILSILMICVLMHSTINAAETAGSGTGTVAEIIDVGNYTYLRLEEPGIWIAASRLPAAVGDKVKFSGGMEMRNFHSRTLDRTFESIFFVQMAHRVGQNVDNIHRAAKEAEGHGSEKMALTKSVSVQAPAPGEIPPLADGKTLADILERSVQLKDQSVSLRARVIKVNQNIMGKNWITLQDGTGTKPNNKLIATSSELVSPGDLVVASGVLRNDIDIGSGYTYKVMLENTAFSQRKVVP</sequence>
<organism evidence="2 3">
    <name type="scientific">endosymbiont of Lamellibrachia luymesi</name>
    <dbReference type="NCBI Taxonomy" id="2200907"/>
    <lineage>
        <taxon>Bacteria</taxon>
        <taxon>Pseudomonadati</taxon>
        <taxon>Pseudomonadota</taxon>
        <taxon>Gammaproteobacteria</taxon>
        <taxon>sulfur-oxidizing symbionts</taxon>
    </lineage>
</organism>
<protein>
    <recommendedName>
        <fullName evidence="4">Nucleotide-binding protein</fullName>
    </recommendedName>
</protein>
<reference evidence="2 3" key="1">
    <citation type="journal article" date="2018" name="ISME J.">
        <title>Endosymbiont genomes yield clues of tubeworm success.</title>
        <authorList>
            <person name="Li Y."/>
            <person name="Liles M.R."/>
            <person name="Halanych K.M."/>
        </authorList>
    </citation>
    <scope>NUCLEOTIDE SEQUENCE [LARGE SCALE GENOMIC DNA]</scope>
    <source>
        <strain evidence="2">A1422</strain>
    </source>
</reference>
<accession>A0A370DVQ0</accession>
<feature type="chain" id="PRO_5016969226" description="Nucleotide-binding protein" evidence="1">
    <location>
        <begin position="21"/>
        <end position="240"/>
    </location>
</feature>
<name>A0A370DVQ0_9GAMM</name>
<gene>
    <name evidence="2" type="ORF">DIZ79_11335</name>
</gene>
<proteinExistence type="predicted"/>